<dbReference type="GO" id="GO:0005730">
    <property type="term" value="C:nucleolus"/>
    <property type="evidence" value="ECO:0007669"/>
    <property type="project" value="TreeGrafter"/>
</dbReference>
<keyword evidence="6" id="KW-1185">Reference proteome</keyword>
<dbReference type="PANTHER" id="PTHR23236:SF51">
    <property type="entry name" value="NUCLEOLAR PROTEIN 6"/>
    <property type="match status" value="1"/>
</dbReference>
<dbReference type="FunCoup" id="A0A448YTX6">
    <property type="interactions" value="359"/>
</dbReference>
<dbReference type="Gene3D" id="3.30.70.330">
    <property type="match status" value="1"/>
</dbReference>
<evidence type="ECO:0000259" key="4">
    <source>
        <dbReference type="PROSITE" id="PS50102"/>
    </source>
</evidence>
<sequence length="217" mass="24391">MSDTPTPKLSKKQLKALAFKAKNSEKAAKQLEEVKVQKREEEELKAQQKPKKRKTRRGHHGKGKPSLRSGPRFILFVGNLPYDVNEKELKEHFKVGKPDVIRIRKDKGIAFMEFLTGNGHIQGRIDACLALHHSVMKNRKINVELTAGGGGNSQNRLGKIKTKNEKLLKERVEKIKKSKTKPAEKVSEEDESSTTATLEETGGIHPSRLALIEHGKH</sequence>
<dbReference type="GO" id="GO:0042274">
    <property type="term" value="P:ribosomal small subunit biogenesis"/>
    <property type="evidence" value="ECO:0007669"/>
    <property type="project" value="TreeGrafter"/>
</dbReference>
<evidence type="ECO:0000256" key="2">
    <source>
        <dbReference type="PROSITE-ProRule" id="PRU00176"/>
    </source>
</evidence>
<dbReference type="Proteomes" id="UP000290900">
    <property type="component" value="Unassembled WGS sequence"/>
</dbReference>
<feature type="region of interest" description="Disordered" evidence="3">
    <location>
        <begin position="174"/>
        <end position="217"/>
    </location>
</feature>
<evidence type="ECO:0000313" key="5">
    <source>
        <dbReference type="EMBL" id="VEU24348.1"/>
    </source>
</evidence>
<dbReference type="PANTHER" id="PTHR23236">
    <property type="entry name" value="EUKARYOTIC TRANSLATION INITIATION FACTOR 4B/4H"/>
    <property type="match status" value="1"/>
</dbReference>
<dbReference type="AlphaFoldDB" id="A0A448YTX6"/>
<dbReference type="SUPFAM" id="SSF54928">
    <property type="entry name" value="RNA-binding domain, RBD"/>
    <property type="match status" value="1"/>
</dbReference>
<dbReference type="SMART" id="SM00360">
    <property type="entry name" value="RRM"/>
    <property type="match status" value="1"/>
</dbReference>
<dbReference type="InParanoid" id="A0A448YTX6"/>
<dbReference type="STRING" id="13370.A0A448YTX6"/>
<name>A0A448YTX6_BRENA</name>
<feature type="domain" description="RRM" evidence="4">
    <location>
        <begin position="73"/>
        <end position="148"/>
    </location>
</feature>
<dbReference type="Pfam" id="PF00076">
    <property type="entry name" value="RRM_1"/>
    <property type="match status" value="1"/>
</dbReference>
<evidence type="ECO:0000313" key="6">
    <source>
        <dbReference type="Proteomes" id="UP000290900"/>
    </source>
</evidence>
<evidence type="ECO:0000256" key="1">
    <source>
        <dbReference type="ARBA" id="ARBA00022884"/>
    </source>
</evidence>
<keyword evidence="1 2" id="KW-0694">RNA-binding</keyword>
<gene>
    <name evidence="5" type="ORF">BRENAR_LOCUS5076</name>
</gene>
<proteinExistence type="predicted"/>
<dbReference type="OrthoDB" id="167718at2759"/>
<dbReference type="PROSITE" id="PS50102">
    <property type="entry name" value="RRM"/>
    <property type="match status" value="1"/>
</dbReference>
<dbReference type="InterPro" id="IPR000504">
    <property type="entry name" value="RRM_dom"/>
</dbReference>
<dbReference type="InterPro" id="IPR012677">
    <property type="entry name" value="Nucleotide-bd_a/b_plait_sf"/>
</dbReference>
<organism evidence="5 6">
    <name type="scientific">Brettanomyces naardenensis</name>
    <name type="common">Yeast</name>
    <dbReference type="NCBI Taxonomy" id="13370"/>
    <lineage>
        <taxon>Eukaryota</taxon>
        <taxon>Fungi</taxon>
        <taxon>Dikarya</taxon>
        <taxon>Ascomycota</taxon>
        <taxon>Saccharomycotina</taxon>
        <taxon>Pichiomycetes</taxon>
        <taxon>Pichiales</taxon>
        <taxon>Pichiaceae</taxon>
        <taxon>Brettanomyces</taxon>
    </lineage>
</organism>
<feature type="compositionally biased region" description="Basic residues" evidence="3">
    <location>
        <begin position="48"/>
        <end position="65"/>
    </location>
</feature>
<dbReference type="InterPro" id="IPR035979">
    <property type="entry name" value="RBD_domain_sf"/>
</dbReference>
<evidence type="ECO:0000256" key="3">
    <source>
        <dbReference type="SAM" id="MobiDB-lite"/>
    </source>
</evidence>
<reference evidence="5 6" key="1">
    <citation type="submission" date="2018-12" db="EMBL/GenBank/DDBJ databases">
        <authorList>
            <person name="Tiukova I."/>
            <person name="Dainat J."/>
        </authorList>
    </citation>
    <scope>NUCLEOTIDE SEQUENCE [LARGE SCALE GENOMIC DNA]</scope>
</reference>
<feature type="region of interest" description="Disordered" evidence="3">
    <location>
        <begin position="36"/>
        <end position="70"/>
    </location>
</feature>
<protein>
    <submittedName>
        <fullName evidence="5">DEKNAAC105569</fullName>
    </submittedName>
</protein>
<dbReference type="GO" id="GO:0019843">
    <property type="term" value="F:rRNA binding"/>
    <property type="evidence" value="ECO:0007669"/>
    <property type="project" value="TreeGrafter"/>
</dbReference>
<feature type="compositionally biased region" description="Basic and acidic residues" evidence="3">
    <location>
        <begin position="36"/>
        <end position="46"/>
    </location>
</feature>
<feature type="compositionally biased region" description="Basic and acidic residues" evidence="3">
    <location>
        <begin position="174"/>
        <end position="186"/>
    </location>
</feature>
<accession>A0A448YTX6</accession>
<dbReference type="EMBL" id="CAACVR010000076">
    <property type="protein sequence ID" value="VEU24348.1"/>
    <property type="molecule type" value="Genomic_DNA"/>
</dbReference>